<feature type="transmembrane region" description="Helical" evidence="15">
    <location>
        <begin position="255"/>
        <end position="273"/>
    </location>
</feature>
<gene>
    <name evidence="17" type="ORF">HYPSUDRAFT_218298</name>
</gene>
<keyword evidence="11 15" id="KW-0472">Membrane</keyword>
<keyword evidence="10" id="KW-0406">Ion transport</keyword>
<dbReference type="Pfam" id="PF01794">
    <property type="entry name" value="Ferric_reduct"/>
    <property type="match status" value="1"/>
</dbReference>
<feature type="domain" description="FAD-binding FR-type" evidence="16">
    <location>
        <begin position="315"/>
        <end position="436"/>
    </location>
</feature>
<dbReference type="SUPFAM" id="SSF52343">
    <property type="entry name" value="Ferredoxin reductase-like, C-terminal NADP-linked domain"/>
    <property type="match status" value="1"/>
</dbReference>
<evidence type="ECO:0000256" key="15">
    <source>
        <dbReference type="SAM" id="Phobius"/>
    </source>
</evidence>
<dbReference type="InterPro" id="IPR013112">
    <property type="entry name" value="FAD-bd_8"/>
</dbReference>
<keyword evidence="8 15" id="KW-1133">Transmembrane helix</keyword>
<evidence type="ECO:0000256" key="6">
    <source>
        <dbReference type="ARBA" id="ARBA00022692"/>
    </source>
</evidence>
<dbReference type="Proteomes" id="UP000054270">
    <property type="component" value="Unassembled WGS sequence"/>
</dbReference>
<dbReference type="GO" id="GO:0006879">
    <property type="term" value="P:intracellular iron ion homeostasis"/>
    <property type="evidence" value="ECO:0007669"/>
    <property type="project" value="TreeGrafter"/>
</dbReference>
<keyword evidence="18" id="KW-1185">Reference proteome</keyword>
<evidence type="ECO:0000256" key="3">
    <source>
        <dbReference type="ARBA" id="ARBA00012668"/>
    </source>
</evidence>
<evidence type="ECO:0000313" key="17">
    <source>
        <dbReference type="EMBL" id="KJA18254.1"/>
    </source>
</evidence>
<feature type="transmembrane region" description="Helical" evidence="15">
    <location>
        <begin position="280"/>
        <end position="298"/>
    </location>
</feature>
<feature type="region of interest" description="Disordered" evidence="14">
    <location>
        <begin position="541"/>
        <end position="608"/>
    </location>
</feature>
<dbReference type="GO" id="GO:0052851">
    <property type="term" value="F:ferric-chelate reductase (NADPH) activity"/>
    <property type="evidence" value="ECO:0007669"/>
    <property type="project" value="UniProtKB-EC"/>
</dbReference>
<dbReference type="OMA" id="WTNKLFD"/>
<evidence type="ECO:0000256" key="8">
    <source>
        <dbReference type="ARBA" id="ARBA00022989"/>
    </source>
</evidence>
<evidence type="ECO:0000259" key="16">
    <source>
        <dbReference type="PROSITE" id="PS51384"/>
    </source>
</evidence>
<dbReference type="EC" id="1.16.1.9" evidence="3"/>
<dbReference type="SFLD" id="SFLDG01168">
    <property type="entry name" value="Ferric_reductase_subgroup_(FRE"/>
    <property type="match status" value="1"/>
</dbReference>
<dbReference type="GO" id="GO:0006826">
    <property type="term" value="P:iron ion transport"/>
    <property type="evidence" value="ECO:0007669"/>
    <property type="project" value="TreeGrafter"/>
</dbReference>
<proteinExistence type="inferred from homology"/>
<evidence type="ECO:0000256" key="4">
    <source>
        <dbReference type="ARBA" id="ARBA00022448"/>
    </source>
</evidence>
<evidence type="ECO:0000256" key="7">
    <source>
        <dbReference type="ARBA" id="ARBA00022982"/>
    </source>
</evidence>
<dbReference type="Pfam" id="PF08030">
    <property type="entry name" value="NAD_binding_6"/>
    <property type="match status" value="1"/>
</dbReference>
<evidence type="ECO:0000256" key="1">
    <source>
        <dbReference type="ARBA" id="ARBA00004651"/>
    </source>
</evidence>
<dbReference type="PANTHER" id="PTHR32361">
    <property type="entry name" value="FERRIC/CUPRIC REDUCTASE TRANSMEMBRANE COMPONENT"/>
    <property type="match status" value="1"/>
</dbReference>
<evidence type="ECO:0000313" key="18">
    <source>
        <dbReference type="Proteomes" id="UP000054270"/>
    </source>
</evidence>
<name>A0A0D2NH28_HYPSF</name>
<evidence type="ECO:0000256" key="12">
    <source>
        <dbReference type="ARBA" id="ARBA00023180"/>
    </source>
</evidence>
<dbReference type="InterPro" id="IPR013130">
    <property type="entry name" value="Fe3_Rdtase_TM_dom"/>
</dbReference>
<keyword evidence="6 15" id="KW-0812">Transmembrane</keyword>
<dbReference type="Pfam" id="PF08022">
    <property type="entry name" value="FAD_binding_8"/>
    <property type="match status" value="1"/>
</dbReference>
<organism evidence="17 18">
    <name type="scientific">Hypholoma sublateritium (strain FD-334 SS-4)</name>
    <dbReference type="NCBI Taxonomy" id="945553"/>
    <lineage>
        <taxon>Eukaryota</taxon>
        <taxon>Fungi</taxon>
        <taxon>Dikarya</taxon>
        <taxon>Basidiomycota</taxon>
        <taxon>Agaricomycotina</taxon>
        <taxon>Agaricomycetes</taxon>
        <taxon>Agaricomycetidae</taxon>
        <taxon>Agaricales</taxon>
        <taxon>Agaricineae</taxon>
        <taxon>Strophariaceae</taxon>
        <taxon>Hypholoma</taxon>
    </lineage>
</organism>
<evidence type="ECO:0000256" key="11">
    <source>
        <dbReference type="ARBA" id="ARBA00023136"/>
    </source>
</evidence>
<accession>A0A0D2NH28</accession>
<dbReference type="CDD" id="cd06186">
    <property type="entry name" value="NOX_Duox_like_FAD_NADP"/>
    <property type="match status" value="1"/>
</dbReference>
<keyword evidence="7" id="KW-0249">Electron transport</keyword>
<dbReference type="InterPro" id="IPR017927">
    <property type="entry name" value="FAD-bd_FR_type"/>
</dbReference>
<dbReference type="GO" id="GO:0015677">
    <property type="term" value="P:copper ion import"/>
    <property type="evidence" value="ECO:0007669"/>
    <property type="project" value="TreeGrafter"/>
</dbReference>
<dbReference type="EMBL" id="KN817591">
    <property type="protein sequence ID" value="KJA18254.1"/>
    <property type="molecule type" value="Genomic_DNA"/>
</dbReference>
<keyword evidence="4" id="KW-0813">Transport</keyword>
<comment type="similarity">
    <text evidence="2">Belongs to the ferric reductase (FRE) family.</text>
</comment>
<protein>
    <recommendedName>
        <fullName evidence="3">ferric-chelate reductase (NADPH)</fullName>
        <ecNumber evidence="3">1.16.1.9</ecNumber>
    </recommendedName>
</protein>
<evidence type="ECO:0000256" key="2">
    <source>
        <dbReference type="ARBA" id="ARBA00006278"/>
    </source>
</evidence>
<dbReference type="STRING" id="945553.A0A0D2NH28"/>
<feature type="region of interest" description="Disordered" evidence="14">
    <location>
        <begin position="74"/>
        <end position="102"/>
    </location>
</feature>
<dbReference type="Gene3D" id="3.40.50.80">
    <property type="entry name" value="Nucleotide-binding domain of ferredoxin-NADP reductase (FNR) module"/>
    <property type="match status" value="1"/>
</dbReference>
<comment type="catalytic activity">
    <reaction evidence="13">
        <text>2 a Fe(II)-siderophore + NADP(+) + H(+) = 2 a Fe(III)-siderophore + NADPH</text>
        <dbReference type="Rhea" id="RHEA:28795"/>
        <dbReference type="Rhea" id="RHEA-COMP:11342"/>
        <dbReference type="Rhea" id="RHEA-COMP:11344"/>
        <dbReference type="ChEBI" id="CHEBI:15378"/>
        <dbReference type="ChEBI" id="CHEBI:29033"/>
        <dbReference type="ChEBI" id="CHEBI:29034"/>
        <dbReference type="ChEBI" id="CHEBI:57783"/>
        <dbReference type="ChEBI" id="CHEBI:58349"/>
        <dbReference type="EC" id="1.16.1.9"/>
    </reaction>
</comment>
<dbReference type="SFLD" id="SFLDS00052">
    <property type="entry name" value="Ferric_Reductase_Domain"/>
    <property type="match status" value="1"/>
</dbReference>
<feature type="transmembrane region" description="Helical" evidence="15">
    <location>
        <begin position="187"/>
        <end position="208"/>
    </location>
</feature>
<dbReference type="GO" id="GO:0005886">
    <property type="term" value="C:plasma membrane"/>
    <property type="evidence" value="ECO:0007669"/>
    <property type="project" value="UniProtKB-SubCell"/>
</dbReference>
<sequence length="699" mass="74946">MSTYASTTSNATANEFTASAAPISSDESLVYHVDLFLIALIALYALARLPRAIALFGTTREWIDGHFLHRGPVRPTQRRLSPDTGAYPLKESPSPSDDTHSPYPYAFNASNEKWRASSLRLPTHAAACPRVLRPLMTSLRMRIAPGFSVAQFLVLSVYFISLLYAGFFRANIFTDGTRTGWVAAAQLPFVFAFAQKNNIVGAILGYGYEKLNFLHRFAGRMVLIASNVHALHWFYQWSLNGTVALNLKNPSNVWGIVALASVDLIFVFSTEYWRGKAYNLFLSTHILGFTLILPAVYLHRATTLTFVLASVAFFGADHLFRLLKSRVATAHLRPLPELEATRVVIPALNAGWRAGQHIRLRVLSTALGRAAWLEAHPFTIANVSRSEEGMVLMVKKAGGWTRQMFEVAKMAGYTEGGLGREVKVVVEGPYGGPQRTVLSSFSGVVLVAGGSGITFALAALEDLVQKDTAGESRVKIIELVWVVADPSSLGPLLPRFTALLQQSVYTPLRISVFYTRAPTGKQPAYFDRASAPPVSEAPLITAPARPARPPPLDLGDSEAAPLRRPGERTTAPPRRTGSRSAALVRAGTGNSTSPTAAAPLARAPSASGPGALPAGLTLAPGRPRLLKFVEHALARAVVLGGSGALRAKDESARALAGLAVAVCGPREMADDAAAAVGGVDALRAAQVGGVELVEEVFGW</sequence>
<keyword evidence="5" id="KW-1003">Cell membrane</keyword>
<dbReference type="InterPro" id="IPR017938">
    <property type="entry name" value="Riboflavin_synthase-like_b-brl"/>
</dbReference>
<evidence type="ECO:0000256" key="13">
    <source>
        <dbReference type="ARBA" id="ARBA00048483"/>
    </source>
</evidence>
<comment type="subcellular location">
    <subcellularLocation>
        <location evidence="1">Cell membrane</location>
        <topology evidence="1">Multi-pass membrane protein</topology>
    </subcellularLocation>
</comment>
<dbReference type="AlphaFoldDB" id="A0A0D2NH28"/>
<dbReference type="PANTHER" id="PTHR32361:SF9">
    <property type="entry name" value="FERRIC REDUCTASE TRANSMEMBRANE COMPONENT 3-RELATED"/>
    <property type="match status" value="1"/>
</dbReference>
<reference evidence="18" key="1">
    <citation type="submission" date="2014-04" db="EMBL/GenBank/DDBJ databases">
        <title>Evolutionary Origins and Diversification of the Mycorrhizal Mutualists.</title>
        <authorList>
            <consortium name="DOE Joint Genome Institute"/>
            <consortium name="Mycorrhizal Genomics Consortium"/>
            <person name="Kohler A."/>
            <person name="Kuo A."/>
            <person name="Nagy L.G."/>
            <person name="Floudas D."/>
            <person name="Copeland A."/>
            <person name="Barry K.W."/>
            <person name="Cichocki N."/>
            <person name="Veneault-Fourrey C."/>
            <person name="LaButti K."/>
            <person name="Lindquist E.A."/>
            <person name="Lipzen A."/>
            <person name="Lundell T."/>
            <person name="Morin E."/>
            <person name="Murat C."/>
            <person name="Riley R."/>
            <person name="Ohm R."/>
            <person name="Sun H."/>
            <person name="Tunlid A."/>
            <person name="Henrissat B."/>
            <person name="Grigoriev I.V."/>
            <person name="Hibbett D.S."/>
            <person name="Martin F."/>
        </authorList>
    </citation>
    <scope>NUCLEOTIDE SEQUENCE [LARGE SCALE GENOMIC DNA]</scope>
    <source>
        <strain evidence="18">FD-334 SS-4</strain>
    </source>
</reference>
<dbReference type="OrthoDB" id="17725at2759"/>
<evidence type="ECO:0000256" key="5">
    <source>
        <dbReference type="ARBA" id="ARBA00022475"/>
    </source>
</evidence>
<evidence type="ECO:0000256" key="9">
    <source>
        <dbReference type="ARBA" id="ARBA00023002"/>
    </source>
</evidence>
<keyword evidence="12" id="KW-0325">Glycoprotein</keyword>
<evidence type="ECO:0000256" key="14">
    <source>
        <dbReference type="SAM" id="MobiDB-lite"/>
    </source>
</evidence>
<feature type="transmembrane region" description="Helical" evidence="15">
    <location>
        <begin position="143"/>
        <end position="167"/>
    </location>
</feature>
<dbReference type="PROSITE" id="PS51384">
    <property type="entry name" value="FAD_FR"/>
    <property type="match status" value="1"/>
</dbReference>
<feature type="transmembrane region" description="Helical" evidence="15">
    <location>
        <begin position="304"/>
        <end position="323"/>
    </location>
</feature>
<dbReference type="InterPro" id="IPR051410">
    <property type="entry name" value="Ferric/Cupric_Reductase"/>
</dbReference>
<dbReference type="SUPFAM" id="SSF63380">
    <property type="entry name" value="Riboflavin synthase domain-like"/>
    <property type="match status" value="1"/>
</dbReference>
<feature type="transmembrane region" description="Helical" evidence="15">
    <location>
        <begin position="217"/>
        <end position="235"/>
    </location>
</feature>
<evidence type="ECO:0000256" key="10">
    <source>
        <dbReference type="ARBA" id="ARBA00023065"/>
    </source>
</evidence>
<dbReference type="InterPro" id="IPR039261">
    <property type="entry name" value="FNR_nucleotide-bd"/>
</dbReference>
<feature type="transmembrane region" description="Helical" evidence="15">
    <location>
        <begin position="29"/>
        <end position="47"/>
    </location>
</feature>
<keyword evidence="9" id="KW-0560">Oxidoreductase</keyword>
<dbReference type="InterPro" id="IPR013121">
    <property type="entry name" value="Fe_red_NAD-bd_6"/>
</dbReference>
<feature type="compositionally biased region" description="Low complexity" evidence="14">
    <location>
        <begin position="591"/>
        <end position="608"/>
    </location>
</feature>